<sequence>MNNAWLLGDTLASLFRDISGLDRPEGYVSSSTMYSHFPGFACGNIVSENAPSAGWVPSMLLGEFLDHFLRGCNPAADVLGDIGSPAVAEKMRHMCGEFSNFTWAVKEAIALDDPPTDGLIETRIEGGPLANLVTRRLELTALTAGAQQYLPKLIGILRAASQTASAQTISSQM</sequence>
<dbReference type="AlphaFoldDB" id="A0AA43QT94"/>
<accession>A0AA43QT94</accession>
<dbReference type="Proteomes" id="UP001161017">
    <property type="component" value="Unassembled WGS sequence"/>
</dbReference>
<proteinExistence type="predicted"/>
<evidence type="ECO:0000313" key="2">
    <source>
        <dbReference type="Proteomes" id="UP001161017"/>
    </source>
</evidence>
<protein>
    <submittedName>
        <fullName evidence="1">Uncharacterized protein</fullName>
    </submittedName>
</protein>
<keyword evidence="2" id="KW-1185">Reference proteome</keyword>
<reference evidence="1" key="1">
    <citation type="journal article" date="2023" name="Genome Biol. Evol.">
        <title>First Whole Genome Sequence and Flow Cytometry Genome Size Data for the Lichen-Forming Fungus Ramalina farinacea (Ascomycota).</title>
        <authorList>
            <person name="Llewellyn T."/>
            <person name="Mian S."/>
            <person name="Hill R."/>
            <person name="Leitch I.J."/>
            <person name="Gaya E."/>
        </authorList>
    </citation>
    <scope>NUCLEOTIDE SEQUENCE</scope>
    <source>
        <strain evidence="1">LIQ254RAFAR</strain>
    </source>
</reference>
<comment type="caution">
    <text evidence="1">The sequence shown here is derived from an EMBL/GenBank/DDBJ whole genome shotgun (WGS) entry which is preliminary data.</text>
</comment>
<dbReference type="EMBL" id="JAPUFD010000017">
    <property type="protein sequence ID" value="MDI1492160.1"/>
    <property type="molecule type" value="Genomic_DNA"/>
</dbReference>
<name>A0AA43QT94_9LECA</name>
<evidence type="ECO:0000313" key="1">
    <source>
        <dbReference type="EMBL" id="MDI1492160.1"/>
    </source>
</evidence>
<organism evidence="1 2">
    <name type="scientific">Ramalina farinacea</name>
    <dbReference type="NCBI Taxonomy" id="258253"/>
    <lineage>
        <taxon>Eukaryota</taxon>
        <taxon>Fungi</taxon>
        <taxon>Dikarya</taxon>
        <taxon>Ascomycota</taxon>
        <taxon>Pezizomycotina</taxon>
        <taxon>Lecanoromycetes</taxon>
        <taxon>OSLEUM clade</taxon>
        <taxon>Lecanoromycetidae</taxon>
        <taxon>Lecanorales</taxon>
        <taxon>Lecanorineae</taxon>
        <taxon>Ramalinaceae</taxon>
        <taxon>Ramalina</taxon>
    </lineage>
</organism>
<gene>
    <name evidence="1" type="ORF">OHK93_003372</name>
</gene>